<feature type="domain" description="YdbS-like PH" evidence="3">
    <location>
        <begin position="373"/>
        <end position="438"/>
    </location>
</feature>
<feature type="transmembrane region" description="Helical" evidence="1">
    <location>
        <begin position="56"/>
        <end position="78"/>
    </location>
</feature>
<dbReference type="KEGG" id="csph:CSPHI_03065"/>
<sequence>MSGRWRRVHPATPLLRAWAGLLTGAAAAVAQADPAGVAALRRWLAAGPGWAAPAAAVAAVLALLLLGALAWAASLPWWRAMGFRVADGELRVVSGVLRRRSRSARLDRVQAVDLVEPPLPRLLGLAAVRVETAGGADSVLVVRYLRRAEAVALRAGLLDAAGPAEAAERPGGEIPAAPALVAPVPVARILAAAALRGTGVAGILAGIAALATPAGLAAAPVALAAAPALWATVDRGWRFTARIAGEEVVLGYGLAERRRRTIRRGRVHAVELDQPPLWRPAGWWRVRADVAGYGDRDDAAATTLLPAGPPEAALAVLTALGGAPAAAVAAGLDPGRPAPGALRNPARAGWVAPLLHRRRAVALVPGAGEQPAAIALHRGLLHRRVAVVAPARVQELTLRRGPAGAALGLAELRLDLVTGPVRMRARGLAAADAAALLALLRRRRLPPPEPAG</sequence>
<feature type="signal peptide" evidence="2">
    <location>
        <begin position="1"/>
        <end position="32"/>
    </location>
</feature>
<dbReference type="Pfam" id="PF03703">
    <property type="entry name" value="bPH_2"/>
    <property type="match status" value="3"/>
</dbReference>
<evidence type="ECO:0000313" key="5">
    <source>
        <dbReference type="Proteomes" id="UP000185469"/>
    </source>
</evidence>
<proteinExistence type="predicted"/>
<dbReference type="PIRSF" id="PIRSF026631">
    <property type="entry name" value="UCP026631"/>
    <property type="match status" value="1"/>
</dbReference>
<dbReference type="PANTHER" id="PTHR34473:SF2">
    <property type="entry name" value="UPF0699 TRANSMEMBRANE PROTEIN YDBT"/>
    <property type="match status" value="1"/>
</dbReference>
<keyword evidence="1" id="KW-0812">Transmembrane</keyword>
<dbReference type="InterPro" id="IPR005182">
    <property type="entry name" value="YdbS-like_PH"/>
</dbReference>
<dbReference type="EMBL" id="CP009248">
    <property type="protein sequence ID" value="APT90220.1"/>
    <property type="molecule type" value="Genomic_DNA"/>
</dbReference>
<gene>
    <name evidence="4" type="ORF">CSPHI_03065</name>
</gene>
<organism evidence="4 5">
    <name type="scientific">Corynebacterium sphenisci DSM 44792</name>
    <dbReference type="NCBI Taxonomy" id="1437874"/>
    <lineage>
        <taxon>Bacteria</taxon>
        <taxon>Bacillati</taxon>
        <taxon>Actinomycetota</taxon>
        <taxon>Actinomycetes</taxon>
        <taxon>Mycobacteriales</taxon>
        <taxon>Corynebacteriaceae</taxon>
        <taxon>Corynebacterium</taxon>
    </lineage>
</organism>
<evidence type="ECO:0000256" key="2">
    <source>
        <dbReference type="SAM" id="SignalP"/>
    </source>
</evidence>
<dbReference type="InterPro" id="IPR014529">
    <property type="entry name" value="UCP026631"/>
</dbReference>
<dbReference type="Proteomes" id="UP000185469">
    <property type="component" value="Chromosome"/>
</dbReference>
<evidence type="ECO:0000313" key="4">
    <source>
        <dbReference type="EMBL" id="APT90220.1"/>
    </source>
</evidence>
<keyword evidence="1" id="KW-0472">Membrane</keyword>
<accession>A0A1L7CWM8</accession>
<name>A0A1L7CWM8_9CORY</name>
<dbReference type="RefSeq" id="WP_075691443.1">
    <property type="nucleotide sequence ID" value="NZ_CP009248.1"/>
</dbReference>
<dbReference type="PANTHER" id="PTHR34473">
    <property type="entry name" value="UPF0699 TRANSMEMBRANE PROTEIN YDBS"/>
    <property type="match status" value="1"/>
</dbReference>
<keyword evidence="2" id="KW-0732">Signal</keyword>
<evidence type="ECO:0000259" key="3">
    <source>
        <dbReference type="Pfam" id="PF03703"/>
    </source>
</evidence>
<feature type="domain" description="YdbS-like PH" evidence="3">
    <location>
        <begin position="78"/>
        <end position="154"/>
    </location>
</feature>
<feature type="chain" id="PRO_5038850711" description="YdbS-like PH domain-containing protein" evidence="2">
    <location>
        <begin position="33"/>
        <end position="452"/>
    </location>
</feature>
<keyword evidence="1" id="KW-1133">Transmembrane helix</keyword>
<protein>
    <recommendedName>
        <fullName evidence="3">YdbS-like PH domain-containing protein</fullName>
    </recommendedName>
</protein>
<reference evidence="4 5" key="1">
    <citation type="submission" date="2014-08" db="EMBL/GenBank/DDBJ databases">
        <title>Complete genome sequence of Corynebacterium sphenisci CECT 5990(T) (=DSM 44792(T)), isolated from healthy wild penguins.</title>
        <authorList>
            <person name="Ruckert C."/>
            <person name="Albersmeier A."/>
            <person name="Winkler A."/>
            <person name="Kalinowski J."/>
        </authorList>
    </citation>
    <scope>NUCLEOTIDE SEQUENCE [LARGE SCALE GENOMIC DNA]</scope>
    <source>
        <strain evidence="4 5">DSM 44792</strain>
    </source>
</reference>
<feature type="domain" description="YdbS-like PH" evidence="3">
    <location>
        <begin position="238"/>
        <end position="295"/>
    </location>
</feature>
<evidence type="ECO:0000256" key="1">
    <source>
        <dbReference type="SAM" id="Phobius"/>
    </source>
</evidence>
<keyword evidence="5" id="KW-1185">Reference proteome</keyword>
<dbReference type="OrthoDB" id="3190163at2"/>
<dbReference type="AlphaFoldDB" id="A0A1L7CWM8"/>
<dbReference type="STRING" id="1437874.CSPHI_03065"/>